<dbReference type="Proteomes" id="UP000823775">
    <property type="component" value="Unassembled WGS sequence"/>
</dbReference>
<organism evidence="1 2">
    <name type="scientific">Datura stramonium</name>
    <name type="common">Jimsonweed</name>
    <name type="synonym">Common thornapple</name>
    <dbReference type="NCBI Taxonomy" id="4076"/>
    <lineage>
        <taxon>Eukaryota</taxon>
        <taxon>Viridiplantae</taxon>
        <taxon>Streptophyta</taxon>
        <taxon>Embryophyta</taxon>
        <taxon>Tracheophyta</taxon>
        <taxon>Spermatophyta</taxon>
        <taxon>Magnoliopsida</taxon>
        <taxon>eudicotyledons</taxon>
        <taxon>Gunneridae</taxon>
        <taxon>Pentapetalae</taxon>
        <taxon>asterids</taxon>
        <taxon>lamiids</taxon>
        <taxon>Solanales</taxon>
        <taxon>Solanaceae</taxon>
        <taxon>Solanoideae</taxon>
        <taxon>Datureae</taxon>
        <taxon>Datura</taxon>
    </lineage>
</organism>
<dbReference type="EMBL" id="JACEIK010006698">
    <property type="protein sequence ID" value="MCE2056172.1"/>
    <property type="molecule type" value="Genomic_DNA"/>
</dbReference>
<feature type="non-terminal residue" evidence="1">
    <location>
        <position position="1"/>
    </location>
</feature>
<reference evidence="1 2" key="1">
    <citation type="journal article" date="2021" name="BMC Genomics">
        <title>Datura genome reveals duplications of psychoactive alkaloid biosynthetic genes and high mutation rate following tissue culture.</title>
        <authorList>
            <person name="Rajewski A."/>
            <person name="Carter-House D."/>
            <person name="Stajich J."/>
            <person name="Litt A."/>
        </authorList>
    </citation>
    <scope>NUCLEOTIDE SEQUENCE [LARGE SCALE GENOMIC DNA]</scope>
    <source>
        <strain evidence="1">AR-01</strain>
    </source>
</reference>
<keyword evidence="2" id="KW-1185">Reference proteome</keyword>
<sequence>ETNLGRWDTFATSLVPLRQNSGTSCLFMCWKEGCYASGIALELGRVARMDAEKCCFCACCSAEGGPRRACPCSSVRLPRAWQCQHRTNFNFCIFRSHFFTFDQ</sequence>
<comment type="caution">
    <text evidence="1">The sequence shown here is derived from an EMBL/GenBank/DDBJ whole genome shotgun (WGS) entry which is preliminary data.</text>
</comment>
<evidence type="ECO:0000313" key="2">
    <source>
        <dbReference type="Proteomes" id="UP000823775"/>
    </source>
</evidence>
<protein>
    <submittedName>
        <fullName evidence="1">Uncharacterized protein</fullName>
    </submittedName>
</protein>
<evidence type="ECO:0000313" key="1">
    <source>
        <dbReference type="EMBL" id="MCE2056172.1"/>
    </source>
</evidence>
<name>A0ABS8W2F3_DATST</name>
<proteinExistence type="predicted"/>
<gene>
    <name evidence="1" type="ORF">HAX54_044148</name>
</gene>
<accession>A0ABS8W2F3</accession>